<gene>
    <name evidence="2" type="ORF">ONZ51_g9712</name>
</gene>
<dbReference type="EMBL" id="JAPEVG010000343">
    <property type="protein sequence ID" value="KAJ8468335.1"/>
    <property type="molecule type" value="Genomic_DNA"/>
</dbReference>
<dbReference type="AlphaFoldDB" id="A0AAD7TND4"/>
<accession>A0AAD7TND4</accession>
<evidence type="ECO:0000313" key="3">
    <source>
        <dbReference type="Proteomes" id="UP001215151"/>
    </source>
</evidence>
<sequence>MLHRGYDIWIADDEGRRMPEYKMEVEGHNGKMVACYIPSESGKRFAIHWKDYNGLHTSSMSMVVDGTHRVGNVCRPNDHGHRIGIRTDHAEVYHPFQFAALRTTDDDSALLETKAHALEKLGTIEVNVTRVYSHVRRAAFRPQAFSGVGAVHERSKKLGAHCVTLGEGVRVRRLHGRCKSRPLDPREGPYATFTFRYRPAALLQAQGIMPPPAPEAGPSLAKHEKVQAGNKVKTRSEARVQVKSEAADVIELSDDDYPMDRKPSVRVKRELGRRTRVKPDLDDVIDLTLDD</sequence>
<evidence type="ECO:0000259" key="1">
    <source>
        <dbReference type="Pfam" id="PF25534"/>
    </source>
</evidence>
<comment type="caution">
    <text evidence="2">The sequence shown here is derived from an EMBL/GenBank/DDBJ whole genome shotgun (WGS) entry which is preliminary data.</text>
</comment>
<dbReference type="Pfam" id="PF25534">
    <property type="entry name" value="DUF7918"/>
    <property type="match status" value="1"/>
</dbReference>
<dbReference type="PANTHER" id="PTHR36223">
    <property type="entry name" value="BETA-LACTAMASE-TYPE TRANSPEPTIDASE FOLD DOMAIN CONTAINING PROTEIN"/>
    <property type="match status" value="1"/>
</dbReference>
<feature type="domain" description="DUF7918" evidence="1">
    <location>
        <begin position="14"/>
        <end position="210"/>
    </location>
</feature>
<keyword evidence="3" id="KW-1185">Reference proteome</keyword>
<evidence type="ECO:0000313" key="2">
    <source>
        <dbReference type="EMBL" id="KAJ8468335.1"/>
    </source>
</evidence>
<proteinExistence type="predicted"/>
<dbReference type="PANTHER" id="PTHR36223:SF1">
    <property type="entry name" value="TRANSCRIPTION ELONGATION FACTOR EAF N-TERMINAL DOMAIN-CONTAINING PROTEIN"/>
    <property type="match status" value="1"/>
</dbReference>
<reference evidence="2" key="1">
    <citation type="submission" date="2022-11" db="EMBL/GenBank/DDBJ databases">
        <title>Genome Sequence of Cubamyces cubensis.</title>
        <authorList>
            <person name="Buettner E."/>
        </authorList>
    </citation>
    <scope>NUCLEOTIDE SEQUENCE</scope>
    <source>
        <strain evidence="2">MPL-01</strain>
    </source>
</reference>
<protein>
    <recommendedName>
        <fullName evidence="1">DUF7918 domain-containing protein</fullName>
    </recommendedName>
</protein>
<dbReference type="Proteomes" id="UP001215151">
    <property type="component" value="Unassembled WGS sequence"/>
</dbReference>
<dbReference type="InterPro" id="IPR057678">
    <property type="entry name" value="DUF7918"/>
</dbReference>
<organism evidence="2 3">
    <name type="scientific">Trametes cubensis</name>
    <dbReference type="NCBI Taxonomy" id="1111947"/>
    <lineage>
        <taxon>Eukaryota</taxon>
        <taxon>Fungi</taxon>
        <taxon>Dikarya</taxon>
        <taxon>Basidiomycota</taxon>
        <taxon>Agaricomycotina</taxon>
        <taxon>Agaricomycetes</taxon>
        <taxon>Polyporales</taxon>
        <taxon>Polyporaceae</taxon>
        <taxon>Trametes</taxon>
    </lineage>
</organism>
<name>A0AAD7TND4_9APHY</name>